<dbReference type="SUPFAM" id="SSF50998">
    <property type="entry name" value="Quinoprotein alcohol dehydrogenase-like"/>
    <property type="match status" value="1"/>
</dbReference>
<dbReference type="EMBL" id="QDDL01000002">
    <property type="protein sequence ID" value="PVZ70450.1"/>
    <property type="molecule type" value="Genomic_DNA"/>
</dbReference>
<evidence type="ECO:0000256" key="6">
    <source>
        <dbReference type="ARBA" id="ARBA00023263"/>
    </source>
</evidence>
<feature type="domain" description="PilY1 beta-propeller" evidence="9">
    <location>
        <begin position="948"/>
        <end position="1180"/>
    </location>
</feature>
<dbReference type="InterPro" id="IPR036465">
    <property type="entry name" value="vWFA_dom_sf"/>
</dbReference>
<evidence type="ECO:0000256" key="1">
    <source>
        <dbReference type="ARBA" id="ARBA00004561"/>
    </source>
</evidence>
<protein>
    <recommendedName>
        <fullName evidence="9">PilY1 beta-propeller domain-containing protein</fullName>
    </recommendedName>
</protein>
<dbReference type="InterPro" id="IPR011047">
    <property type="entry name" value="Quinoprotein_ADH-like_sf"/>
</dbReference>
<dbReference type="SMART" id="SM00564">
    <property type="entry name" value="PQQ"/>
    <property type="match status" value="4"/>
</dbReference>
<keyword evidence="6" id="KW-0281">Fimbrium</keyword>
<accession>A0A2V1GWR9</accession>
<evidence type="ECO:0000313" key="11">
    <source>
        <dbReference type="Proteomes" id="UP000244906"/>
    </source>
</evidence>
<evidence type="ECO:0000256" key="5">
    <source>
        <dbReference type="ARBA" id="ARBA00022837"/>
    </source>
</evidence>
<dbReference type="Pfam" id="PF05567">
    <property type="entry name" value="T4P_PilY1"/>
    <property type="match status" value="1"/>
</dbReference>
<keyword evidence="5" id="KW-0106">Calcium</keyword>
<evidence type="ECO:0000256" key="2">
    <source>
        <dbReference type="ARBA" id="ARBA00008387"/>
    </source>
</evidence>
<comment type="caution">
    <text evidence="10">The sequence shown here is derived from an EMBL/GenBank/DDBJ whole genome shotgun (WGS) entry which is preliminary data.</text>
</comment>
<feature type="region of interest" description="Disordered" evidence="7">
    <location>
        <begin position="210"/>
        <end position="243"/>
    </location>
</feature>
<proteinExistence type="inferred from homology"/>
<keyword evidence="8" id="KW-0732">Signal</keyword>
<dbReference type="OrthoDB" id="7156875at2"/>
<reference evidence="10 11" key="1">
    <citation type="submission" date="2018-04" db="EMBL/GenBank/DDBJ databases">
        <title>Thalassorhabdus spongiae gen. nov., sp. nov., isolated from a marine sponge in South-West Iceland.</title>
        <authorList>
            <person name="Knobloch S."/>
            <person name="Daussin A."/>
            <person name="Johannsson R."/>
            <person name="Marteinsson V.T."/>
        </authorList>
    </citation>
    <scope>NUCLEOTIDE SEQUENCE [LARGE SCALE GENOMIC DNA]</scope>
    <source>
        <strain evidence="10 11">Hp12</strain>
    </source>
</reference>
<evidence type="ECO:0000256" key="8">
    <source>
        <dbReference type="SAM" id="SignalP"/>
    </source>
</evidence>
<keyword evidence="3" id="KW-1029">Fimbrium biogenesis</keyword>
<dbReference type="InterPro" id="IPR018391">
    <property type="entry name" value="PQQ_b-propeller_rpt"/>
</dbReference>
<evidence type="ECO:0000256" key="7">
    <source>
        <dbReference type="SAM" id="MobiDB-lite"/>
    </source>
</evidence>
<dbReference type="GO" id="GO:0009289">
    <property type="term" value="C:pilus"/>
    <property type="evidence" value="ECO:0007669"/>
    <property type="project" value="UniProtKB-SubCell"/>
</dbReference>
<comment type="similarity">
    <text evidence="2">Belongs to the PilY1 family.</text>
</comment>
<dbReference type="RefSeq" id="WP_116686523.1">
    <property type="nucleotide sequence ID" value="NZ_CAWNYD010000002.1"/>
</dbReference>
<feature type="chain" id="PRO_5015981979" description="PilY1 beta-propeller domain-containing protein" evidence="8">
    <location>
        <begin position="29"/>
        <end position="1410"/>
    </location>
</feature>
<keyword evidence="11" id="KW-1185">Reference proteome</keyword>
<organism evidence="10 11">
    <name type="scientific">Pelagibaculum spongiae</name>
    <dbReference type="NCBI Taxonomy" id="2080658"/>
    <lineage>
        <taxon>Bacteria</taxon>
        <taxon>Pseudomonadati</taxon>
        <taxon>Pseudomonadota</taxon>
        <taxon>Gammaproteobacteria</taxon>
        <taxon>Oceanospirillales</taxon>
        <taxon>Pelagibaculum</taxon>
    </lineage>
</organism>
<dbReference type="InterPro" id="IPR015943">
    <property type="entry name" value="WD40/YVTN_repeat-like_dom_sf"/>
</dbReference>
<feature type="region of interest" description="Disordered" evidence="7">
    <location>
        <begin position="343"/>
        <end position="362"/>
    </location>
</feature>
<dbReference type="Gene3D" id="3.40.50.410">
    <property type="entry name" value="von Willebrand factor, type A domain"/>
    <property type="match status" value="1"/>
</dbReference>
<dbReference type="GO" id="GO:0046872">
    <property type="term" value="F:metal ion binding"/>
    <property type="evidence" value="ECO:0007669"/>
    <property type="project" value="UniProtKB-KW"/>
</dbReference>
<dbReference type="Proteomes" id="UP000244906">
    <property type="component" value="Unassembled WGS sequence"/>
</dbReference>
<comment type="subcellular location">
    <subcellularLocation>
        <location evidence="1">Fimbrium</location>
    </subcellularLocation>
</comment>
<evidence type="ECO:0000313" key="10">
    <source>
        <dbReference type="EMBL" id="PVZ70450.1"/>
    </source>
</evidence>
<sequence>MLQVILKLSRSTAASFLLTALLISAVMADDTEVFTQSSSSVNPNVLIILDTSKSMTETVVTDSLMRSRLNILKDALDTILDASADVNMGIMRFTNPGGAILFPVADVDALACDIEGNCGGGSGGQLVTTPIQTGADDTEAFIIASNFASSSSTTLARAPGLTQYERQIGLVFRNVAVPQGATINAAELVFHAGTSTTTSVETTYQIRIEQDPTPDDLPDGSQGGTAMATRWASGSGPDWSVPSTEEWSTTQAVTSPSITTNIQSLINDSGWCGGNDIAVFIKIDAGSDLRELISFNANDAFEPSLDITYDRSGATGCQEIERVFYGVNEPDDAEEYVSSSNASEANGYVHSSDGSLNTPRDEGRNTNSILGFRFQNVTIPQGTDIVSSDLRLVTSFDALPVDEQAIDPNYGIECVIIDPSACPSKGTSAASVIIKGENTDNSAGFINASIATISNRSTTSSSVTWDLPNQTVGGESHVSPDLESVVEAVVSRSGWASGNSLSLILSPNVTTGNRIYSSVSAAVRPRLTVRFKGTNDPETTTVRQRLKQIVSNINSDNLNEGTPIVETFYEAQQYWSGGPVGFGKTRNSETEEGTPAIADEKRFFRVSHPASYTGGTLTQPAGCSADDLNNIACANELISGSPAYISPIAHQCQQSYNVLITDGAPTGINNSQADIQALVGGGNACTGSGGGVCGSQLLSYMATTDQSSSETGMQVVRTFTVGFDFSSTYLSGLAAAGLGSYFAESEADALVDVFEQIIGGVATTGAAFAGAGISVNQFSRLSHNEDLYFSLFRPDDRPQWLGNLKKYRVDSATGEIADANGNEAMDASTGFFRATSKSYWSDSVDGNEVTLGGASGELSLTGRKVYSRISSDALSDASNTISENNSTITIAALGADDAADRSDILRWARGIDVNDADSDTSTSDIRPYIGAPLHGEPVVISYGENDESIFVGTNDGLLHAFDADDGTEHFSYLPNGLLSKLKILKENQIGDSIPYGVDGQITSWVVDGNNNGVISGAADRAYLYFGLRRGGNDYYALDVTNRSAPAHMWRISGGVGDYTEIGQSWSQPIITKILIGTETKDVLIFGAGYDTSQDTATTKSADGQGRAIYIVDAETGDKLWAGGSASAAGMTQTFTGMDYSIPSKLSVLDTSADGLADRIYFGDMGGQVWRFDIKNGQPASTLVTGHIMASVSGTTAANNRRFFYAPDVSLNNNRLTLSIGSGWRSHPLDDVVNDRLYIIRDNNVSNIPSTYPATLTESTLYDATDNLIGKGTESSSANLNAATTKGFYIQLEDDGEKALSQARTVNNQVLFTTYEPSASAISCSAGSGTSRIYAFSVDTGAPVIDVDGDLSIAPDTDDRRLSLASQVIPPAPTVLFPDGGDPVVLVGGEKVLDDLDFGPLGQRTFWIEGE</sequence>
<feature type="signal peptide" evidence="8">
    <location>
        <begin position="1"/>
        <end position="28"/>
    </location>
</feature>
<name>A0A2V1GWR9_9GAMM</name>
<gene>
    <name evidence="10" type="ORF">DC094_07640</name>
</gene>
<dbReference type="InterPro" id="IPR008707">
    <property type="entry name" value="B-propeller_PilY1"/>
</dbReference>
<evidence type="ECO:0000256" key="3">
    <source>
        <dbReference type="ARBA" id="ARBA00022558"/>
    </source>
</evidence>
<dbReference type="Gene3D" id="2.130.10.10">
    <property type="entry name" value="YVTN repeat-like/Quinoprotein amine dehydrogenase"/>
    <property type="match status" value="1"/>
</dbReference>
<evidence type="ECO:0000256" key="4">
    <source>
        <dbReference type="ARBA" id="ARBA00022723"/>
    </source>
</evidence>
<keyword evidence="4" id="KW-0479">Metal-binding</keyword>
<evidence type="ECO:0000259" key="9">
    <source>
        <dbReference type="Pfam" id="PF05567"/>
    </source>
</evidence>